<evidence type="ECO:0000256" key="6">
    <source>
        <dbReference type="PIRSR" id="PIRSR620019-2"/>
    </source>
</evidence>
<dbReference type="PANTHER" id="PTHR43300:SF7">
    <property type="entry name" value="UDP-N-ACETYLBACILLOSAMINE N-ACETYLTRANSFERASE"/>
    <property type="match status" value="1"/>
</dbReference>
<dbReference type="GO" id="GO:0016746">
    <property type="term" value="F:acyltransferase activity"/>
    <property type="evidence" value="ECO:0007669"/>
    <property type="project" value="UniProtKB-KW"/>
</dbReference>
<feature type="active site" description="Proton acceptor" evidence="5">
    <location>
        <position position="135"/>
    </location>
</feature>
<evidence type="ECO:0000313" key="9">
    <source>
        <dbReference type="Proteomes" id="UP000323176"/>
    </source>
</evidence>
<comment type="caution">
    <text evidence="8">The sequence shown here is derived from an EMBL/GenBank/DDBJ whole genome shotgun (WGS) entry which is preliminary data.</text>
</comment>
<sequence length="203" mass="22182">MNNIIIWGAAGRAIMIEEIIYDYNLNISAVFDKNINISSPFKNIPIFYDEEKLHTLKKGYFTVAIGYNNNIDRYNISKKLYNYGFKPIKLISKNSIISNSSYIDEGVQIFTGAIIMPKAHIGEYSSISPSVTVSHEAIIEKGVFIGPGTTICGNVNIGEFTVVGAGATILPNIKIGKNVIIGAGSVVTKNVEDNKKIYGNPAK</sequence>
<dbReference type="PROSITE" id="PS00101">
    <property type="entry name" value="HEXAPEP_TRANSFERASES"/>
    <property type="match status" value="1"/>
</dbReference>
<dbReference type="CDD" id="cd03360">
    <property type="entry name" value="LbH_AT_putative"/>
    <property type="match status" value="1"/>
</dbReference>
<dbReference type="Proteomes" id="UP000323176">
    <property type="component" value="Unassembled WGS sequence"/>
</dbReference>
<keyword evidence="2 8" id="KW-0808">Transferase</keyword>
<dbReference type="Gene3D" id="2.160.10.10">
    <property type="entry name" value="Hexapeptide repeat proteins"/>
    <property type="match status" value="1"/>
</dbReference>
<dbReference type="InterPro" id="IPR001451">
    <property type="entry name" value="Hexapep"/>
</dbReference>
<evidence type="ECO:0000256" key="4">
    <source>
        <dbReference type="ARBA" id="ARBA00023315"/>
    </source>
</evidence>
<dbReference type="PANTHER" id="PTHR43300">
    <property type="entry name" value="ACETYLTRANSFERASE"/>
    <property type="match status" value="1"/>
</dbReference>
<evidence type="ECO:0000256" key="1">
    <source>
        <dbReference type="ARBA" id="ARBA00007274"/>
    </source>
</evidence>
<organism evidence="8 9">
    <name type="scientific">Brachyspira pilosicoli</name>
    <name type="common">Serpulina pilosicoli</name>
    <dbReference type="NCBI Taxonomy" id="52584"/>
    <lineage>
        <taxon>Bacteria</taxon>
        <taxon>Pseudomonadati</taxon>
        <taxon>Spirochaetota</taxon>
        <taxon>Spirochaetia</taxon>
        <taxon>Brachyspirales</taxon>
        <taxon>Brachyspiraceae</taxon>
        <taxon>Brachyspira</taxon>
    </lineage>
</organism>
<dbReference type="InterPro" id="IPR041561">
    <property type="entry name" value="PglD_N"/>
</dbReference>
<reference evidence="8 9" key="1">
    <citation type="journal article" date="1992" name="Lakartidningen">
        <title>[Penicillin V and not amoxicillin is the first choice preparation in acute otitis].</title>
        <authorList>
            <person name="Kamme C."/>
            <person name="Lundgren K."/>
            <person name="Prellner K."/>
        </authorList>
    </citation>
    <scope>NUCLEOTIDE SEQUENCE [LARGE SCALE GENOMIC DNA]</scope>
    <source>
        <strain evidence="8 9">PC5538III-hc</strain>
    </source>
</reference>
<feature type="binding site" evidence="6">
    <location>
        <position position="66"/>
    </location>
    <ligand>
        <name>substrate</name>
    </ligand>
</feature>
<evidence type="ECO:0000259" key="7">
    <source>
        <dbReference type="Pfam" id="PF17836"/>
    </source>
</evidence>
<keyword evidence="4" id="KW-0012">Acyltransferase</keyword>
<dbReference type="Gene3D" id="3.40.50.20">
    <property type="match status" value="1"/>
</dbReference>
<evidence type="ECO:0000256" key="5">
    <source>
        <dbReference type="PIRSR" id="PIRSR620019-1"/>
    </source>
</evidence>
<evidence type="ECO:0000256" key="3">
    <source>
        <dbReference type="ARBA" id="ARBA00022737"/>
    </source>
</evidence>
<evidence type="ECO:0000256" key="2">
    <source>
        <dbReference type="ARBA" id="ARBA00022679"/>
    </source>
</evidence>
<accession>A0A5C8ECN6</accession>
<gene>
    <name evidence="8" type="ORF">EPJ72_12530</name>
</gene>
<dbReference type="InterPro" id="IPR050179">
    <property type="entry name" value="Trans_hexapeptide_repeat"/>
</dbReference>
<dbReference type="InterPro" id="IPR018357">
    <property type="entry name" value="Hexapep_transf_CS"/>
</dbReference>
<dbReference type="EMBL" id="SAXY01000078">
    <property type="protein sequence ID" value="TXJ35228.1"/>
    <property type="molecule type" value="Genomic_DNA"/>
</dbReference>
<dbReference type="AlphaFoldDB" id="A0A5C8ECN6"/>
<comment type="similarity">
    <text evidence="1">Belongs to the transferase hexapeptide repeat family.</text>
</comment>
<name>A0A5C8ECN6_BRAPL</name>
<feature type="site" description="Increases basicity of active site His" evidence="5">
    <location>
        <position position="136"/>
    </location>
</feature>
<dbReference type="SUPFAM" id="SSF51161">
    <property type="entry name" value="Trimeric LpxA-like enzymes"/>
    <property type="match status" value="1"/>
</dbReference>
<dbReference type="Pfam" id="PF00132">
    <property type="entry name" value="Hexapep"/>
    <property type="match status" value="1"/>
</dbReference>
<dbReference type="Pfam" id="PF17836">
    <property type="entry name" value="PglD_N"/>
    <property type="match status" value="1"/>
</dbReference>
<protein>
    <submittedName>
        <fullName evidence="8">Acetyltransferase</fullName>
    </submittedName>
</protein>
<feature type="domain" description="PglD N-terminal" evidence="7">
    <location>
        <begin position="3"/>
        <end position="78"/>
    </location>
</feature>
<dbReference type="NCBIfam" id="TIGR03570">
    <property type="entry name" value="NeuD_NnaD"/>
    <property type="match status" value="1"/>
</dbReference>
<evidence type="ECO:0000313" key="8">
    <source>
        <dbReference type="EMBL" id="TXJ35228.1"/>
    </source>
</evidence>
<dbReference type="InterPro" id="IPR020019">
    <property type="entry name" value="AcTrfase_PglD-like"/>
</dbReference>
<dbReference type="OrthoDB" id="9803036at2"/>
<proteinExistence type="inferred from homology"/>
<keyword evidence="3" id="KW-0677">Repeat</keyword>
<dbReference type="InterPro" id="IPR011004">
    <property type="entry name" value="Trimer_LpxA-like_sf"/>
</dbReference>